<dbReference type="EMBL" id="AEYE02000011">
    <property type="protein sequence ID" value="EPE98436.1"/>
    <property type="molecule type" value="Genomic_DNA"/>
</dbReference>
<evidence type="ECO:0000256" key="1">
    <source>
        <dbReference type="SAM" id="SignalP"/>
    </source>
</evidence>
<dbReference type="RefSeq" id="WP_016553725.1">
    <property type="nucleotide sequence ID" value="NZ_AEYE02000011.1"/>
</dbReference>
<comment type="caution">
    <text evidence="2">The sequence shown here is derived from an EMBL/GenBank/DDBJ whole genome shotgun (WGS) entry which is preliminary data.</text>
</comment>
<dbReference type="HOGENOM" id="CLU_497702_0_0_5"/>
<organism evidence="2 3">
    <name type="scientific">Rhizobium grahamii CCGE 502</name>
    <dbReference type="NCBI Taxonomy" id="990285"/>
    <lineage>
        <taxon>Bacteria</taxon>
        <taxon>Pseudomonadati</taxon>
        <taxon>Pseudomonadota</taxon>
        <taxon>Alphaproteobacteria</taxon>
        <taxon>Hyphomicrobiales</taxon>
        <taxon>Rhizobiaceae</taxon>
        <taxon>Rhizobium/Agrobacterium group</taxon>
        <taxon>Rhizobium</taxon>
    </lineage>
</organism>
<name>S3HZJ0_9HYPH</name>
<keyword evidence="3" id="KW-1185">Reference proteome</keyword>
<keyword evidence="1" id="KW-0732">Signal</keyword>
<accession>S3HZJ0</accession>
<reference evidence="2 3" key="1">
    <citation type="journal article" date="2012" name="J. Bacteriol.">
        <title>Genome sequence of Rhizobium grahamii CCGE502, a broad-host-range symbiont with low nodulation competitiveness in Phaseolus vulgaris.</title>
        <authorList>
            <person name="Althabegoiti M.J."/>
            <person name="Lozano L."/>
            <person name="Torres-Tejerizo G."/>
            <person name="Ormeno-Orrillo E."/>
            <person name="Rogel M.A."/>
            <person name="Gonzalez V."/>
            <person name="Martinez-Romero E."/>
        </authorList>
    </citation>
    <scope>NUCLEOTIDE SEQUENCE [LARGE SCALE GENOMIC DNA]</scope>
    <source>
        <strain evidence="2 3">CCGE 502</strain>
    </source>
</reference>
<sequence>MRQHSFFSIAAVLAAALVVCVGVPAEAFAAVPAAASHAIGSLGDVAVHFAPHVASALAVLRADLAGLRERAEEKVLEIKDGMDAAAIRTIEDAHAEIAKEIRAKVDEIAVEELRDTRIVTIRSIATAAKLPDLGEEHVRLDTSVDDFRGIVLAQQAMIDEQTRINSNVRVDVGPGNAEQRAAAITNALQHRANPAGVELTPDGRNFRGLTLLEIGRDVLEANGVNTRGMTRQELAGQALAQRSGGMHTTSDFPGILANLANTTLRAGYTAAPQTFRPLVRETSASDFKPITRAQFGEAPSLSKVNEHGEFKRGTIGESKEIYKLATYGRIIGITRQVLVNDDLDAFTRIPQAFGVQAAQLESDLVWGQILANPVMGDGKTLFHADHGNLMTPTAIGLTGLSQGRSLFAKQTGLDGKTVLGLTPAFLIVPVALQTIAEQFVAEIQPTKTADVVPGALQRLQVLAEARLDNGINRPDDDIVAGGSEVSWFLAGNAAQGDIVELAYLDGNRGVYTETRVGFDIDGIEIKARLDVAAKAMDWRNVAKNAGG</sequence>
<protein>
    <submittedName>
        <fullName evidence="2">Peptidase U35 phage prohead HK97</fullName>
    </submittedName>
</protein>
<feature type="signal peptide" evidence="1">
    <location>
        <begin position="1"/>
        <end position="29"/>
    </location>
</feature>
<evidence type="ECO:0000313" key="3">
    <source>
        <dbReference type="Proteomes" id="UP000014411"/>
    </source>
</evidence>
<dbReference type="eggNOG" id="COG3740">
    <property type="taxonomic scope" value="Bacteria"/>
</dbReference>
<dbReference type="AlphaFoldDB" id="S3HZJ0"/>
<dbReference type="Proteomes" id="UP000014411">
    <property type="component" value="Unassembled WGS sequence"/>
</dbReference>
<dbReference type="Pfam" id="PF25209">
    <property type="entry name" value="Phage_capsid_4"/>
    <property type="match status" value="1"/>
</dbReference>
<proteinExistence type="predicted"/>
<feature type="chain" id="PRO_5004509259" evidence="1">
    <location>
        <begin position="30"/>
        <end position="547"/>
    </location>
</feature>
<dbReference type="STRING" id="990285.RGCCGE502_08415"/>
<evidence type="ECO:0000313" key="2">
    <source>
        <dbReference type="EMBL" id="EPE98436.1"/>
    </source>
</evidence>
<gene>
    <name evidence="2" type="ORF">RGCCGE502_08415</name>
</gene>